<name>A0A938Y9B7_9ACTN</name>
<comment type="similarity">
    <text evidence="1">Belongs to the AfsR/DnrI/RedD regulatory family.</text>
</comment>
<dbReference type="RefSeq" id="WP_205292911.1">
    <property type="nucleotide sequence ID" value="NZ_CP074406.1"/>
</dbReference>
<dbReference type="InterPro" id="IPR011990">
    <property type="entry name" value="TPR-like_helical_dom_sf"/>
</dbReference>
<proteinExistence type="inferred from homology"/>
<protein>
    <submittedName>
        <fullName evidence="8">AAA family ATPase</fullName>
    </submittedName>
</protein>
<dbReference type="SMART" id="SM00862">
    <property type="entry name" value="Trans_reg_C"/>
    <property type="match status" value="1"/>
</dbReference>
<dbReference type="InterPro" id="IPR036388">
    <property type="entry name" value="WH-like_DNA-bd_sf"/>
</dbReference>
<comment type="caution">
    <text evidence="8">The sequence shown here is derived from an EMBL/GenBank/DDBJ whole genome shotgun (WGS) entry which is preliminary data.</text>
</comment>
<sequence>MEEPVDTVDAVDPVHAAVAATTVVGSARRLEILVLGAVQVCRDGHQVDLGTPRQRQVVAALALAGGEPLSSGRLIERVWGDAAPPTALTTLHGYVAALRRALEPDRAPRGPATVLLTRGDTYRLQVPASARDEVRFERLVASARARLEVVPDHLRPRVAPHAREAVEAALDELDEALALWRGTPYAELGADPVAHAHRIRLEDLHRMAGELRAVGQLALGLHDVVRGELEARTAEHPLHERWWALRALALARESRQADALAVLDELRAHLADELGVDLSPPLAELRTAILRQDPSVTDLAPPPAAPAPPRQASTRLPRAPWPLVGRENDVAALHGALAGAGAGTAGFAVLTGGAGVGKSRLVGELAAHALAQGWQVAVGHCSQEDGAPPLWPWLSALEMLGTSYDLATAGAEAGGQFRVRAGVARAVLGLAATAPVLVVLEDLHWADSSTLGVLRLLTEAAGPQRLLVVATWRTPATSARDLSGVAEAMARRHAVRRDLAGLDVAATGTVYAQVAGRELAAPLAAELHRRTDGNAFFVVEFARLAGEADRDVSDLLHAGALPRAVTEVVEQRLAALPEATRTVLRSAAVLGRLFDLQTLGELVRITPEELLDTVEPALEAGLLEEDGVELFRFSHALVVDVLCASTSSTRLARTHRLVAELLEGRADREAELAWHWRSAGPAHAGAAWRAGAAAARAASRVHAYDDAAELLQTALALQAGDPAAGPRERLALLEQAIEVYRWAGMLPELIGAVERSIAAADELGEVTALAHAATQTTHRMLWRSAPFGAVNEVVVGALRRALARLGESHPAEHALRCRVLVSLANELREEVPLIERTALCRRALELARALDDPALLCDVLLHTGISTWTSPTAPDTLAAAQEAVGLAESVGDRHALLMARTMSTVVLGELGRVEEMWHSMGLARALAAELRVIYADLVLDEIEVAWTAAAGRFAECEEMLVTIKRRLGLLARTGHDAELALDTHFDLFAVRLWQGRPLDALPGLQARIDAGFPMQVFVVVANSRAGRHAEAVAAFDPEQLHALLERELAFSSPLWCGIAEAALHLGDADLGRHAHERLAPYAGRASGADGMLFGPVDAFLALAAAAAGETPTASTHADRALEIVDAWGLPAAHDWLADLRSRHGF</sequence>
<dbReference type="Gene3D" id="1.25.40.10">
    <property type="entry name" value="Tetratricopeptide repeat domain"/>
    <property type="match status" value="1"/>
</dbReference>
<evidence type="ECO:0000256" key="3">
    <source>
        <dbReference type="ARBA" id="ARBA00023125"/>
    </source>
</evidence>
<dbReference type="CDD" id="cd15831">
    <property type="entry name" value="BTAD"/>
    <property type="match status" value="1"/>
</dbReference>
<dbReference type="SUPFAM" id="SSF46894">
    <property type="entry name" value="C-terminal effector domain of the bipartite response regulators"/>
    <property type="match status" value="1"/>
</dbReference>
<organism evidence="8 9">
    <name type="scientific">Nocardioides faecalis</name>
    <dbReference type="NCBI Taxonomy" id="2803858"/>
    <lineage>
        <taxon>Bacteria</taxon>
        <taxon>Bacillati</taxon>
        <taxon>Actinomycetota</taxon>
        <taxon>Actinomycetes</taxon>
        <taxon>Propionibacteriales</taxon>
        <taxon>Nocardioidaceae</taxon>
        <taxon>Nocardioides</taxon>
    </lineage>
</organism>
<reference evidence="8" key="1">
    <citation type="submission" date="2021-01" db="EMBL/GenBank/DDBJ databases">
        <title>Novel species in genus Nocardioides.</title>
        <authorList>
            <person name="Zhang G."/>
        </authorList>
    </citation>
    <scope>NUCLEOTIDE SEQUENCE</scope>
    <source>
        <strain evidence="8">Zg-536</strain>
    </source>
</reference>
<feature type="region of interest" description="Disordered" evidence="6">
    <location>
        <begin position="294"/>
        <end position="317"/>
    </location>
</feature>
<evidence type="ECO:0000313" key="9">
    <source>
        <dbReference type="Proteomes" id="UP000663791"/>
    </source>
</evidence>
<dbReference type="InterPro" id="IPR041664">
    <property type="entry name" value="AAA_16"/>
</dbReference>
<feature type="domain" description="OmpR/PhoB-type" evidence="7">
    <location>
        <begin position="19"/>
        <end position="126"/>
    </location>
</feature>
<dbReference type="SUPFAM" id="SSF48452">
    <property type="entry name" value="TPR-like"/>
    <property type="match status" value="1"/>
</dbReference>
<dbReference type="InterPro" id="IPR001867">
    <property type="entry name" value="OmpR/PhoB-type_DNA-bd"/>
</dbReference>
<dbReference type="Pfam" id="PF03704">
    <property type="entry name" value="BTAD"/>
    <property type="match status" value="1"/>
</dbReference>
<accession>A0A938Y9B7</accession>
<dbReference type="InterPro" id="IPR027417">
    <property type="entry name" value="P-loop_NTPase"/>
</dbReference>
<dbReference type="EMBL" id="JAERTX010000019">
    <property type="protein sequence ID" value="MBM9461594.1"/>
    <property type="molecule type" value="Genomic_DNA"/>
</dbReference>
<feature type="compositionally biased region" description="Pro residues" evidence="6">
    <location>
        <begin position="300"/>
        <end position="309"/>
    </location>
</feature>
<gene>
    <name evidence="8" type="ORF">JK386_16960</name>
</gene>
<dbReference type="Gene3D" id="1.10.10.10">
    <property type="entry name" value="Winged helix-like DNA-binding domain superfamily/Winged helix DNA-binding domain"/>
    <property type="match status" value="1"/>
</dbReference>
<evidence type="ECO:0000256" key="5">
    <source>
        <dbReference type="PROSITE-ProRule" id="PRU01091"/>
    </source>
</evidence>
<dbReference type="SUPFAM" id="SSF52540">
    <property type="entry name" value="P-loop containing nucleoside triphosphate hydrolases"/>
    <property type="match status" value="1"/>
</dbReference>
<dbReference type="PROSITE" id="PS51755">
    <property type="entry name" value="OMPR_PHOB"/>
    <property type="match status" value="1"/>
</dbReference>
<evidence type="ECO:0000313" key="8">
    <source>
        <dbReference type="EMBL" id="MBM9461594.1"/>
    </source>
</evidence>
<dbReference type="Pfam" id="PF00486">
    <property type="entry name" value="Trans_reg_C"/>
    <property type="match status" value="1"/>
</dbReference>
<dbReference type="PANTHER" id="PTHR35807:SF1">
    <property type="entry name" value="TRANSCRIPTIONAL REGULATOR REDD"/>
    <property type="match status" value="1"/>
</dbReference>
<dbReference type="GO" id="GO:0003677">
    <property type="term" value="F:DNA binding"/>
    <property type="evidence" value="ECO:0007669"/>
    <property type="project" value="UniProtKB-UniRule"/>
</dbReference>
<dbReference type="PANTHER" id="PTHR35807">
    <property type="entry name" value="TRANSCRIPTIONAL REGULATOR REDD-RELATED"/>
    <property type="match status" value="1"/>
</dbReference>
<keyword evidence="9" id="KW-1185">Reference proteome</keyword>
<evidence type="ECO:0000256" key="1">
    <source>
        <dbReference type="ARBA" id="ARBA00005820"/>
    </source>
</evidence>
<keyword evidence="4" id="KW-0804">Transcription</keyword>
<keyword evidence="3 5" id="KW-0238">DNA-binding</keyword>
<dbReference type="CDD" id="cd00383">
    <property type="entry name" value="trans_reg_C"/>
    <property type="match status" value="1"/>
</dbReference>
<dbReference type="InterPro" id="IPR005158">
    <property type="entry name" value="BTAD"/>
</dbReference>
<dbReference type="AlphaFoldDB" id="A0A938Y9B7"/>
<dbReference type="GO" id="GO:0000160">
    <property type="term" value="P:phosphorelay signal transduction system"/>
    <property type="evidence" value="ECO:0007669"/>
    <property type="project" value="InterPro"/>
</dbReference>
<feature type="DNA-binding region" description="OmpR/PhoB-type" evidence="5">
    <location>
        <begin position="19"/>
        <end position="126"/>
    </location>
</feature>
<dbReference type="InterPro" id="IPR051677">
    <property type="entry name" value="AfsR-DnrI-RedD_regulator"/>
</dbReference>
<evidence type="ECO:0000256" key="6">
    <source>
        <dbReference type="SAM" id="MobiDB-lite"/>
    </source>
</evidence>
<evidence type="ECO:0000256" key="2">
    <source>
        <dbReference type="ARBA" id="ARBA00023015"/>
    </source>
</evidence>
<dbReference type="Proteomes" id="UP000663791">
    <property type="component" value="Unassembled WGS sequence"/>
</dbReference>
<dbReference type="Pfam" id="PF13191">
    <property type="entry name" value="AAA_16"/>
    <property type="match status" value="1"/>
</dbReference>
<dbReference type="InterPro" id="IPR016032">
    <property type="entry name" value="Sig_transdc_resp-reg_C-effctor"/>
</dbReference>
<dbReference type="Gene3D" id="3.40.50.300">
    <property type="entry name" value="P-loop containing nucleotide triphosphate hydrolases"/>
    <property type="match status" value="1"/>
</dbReference>
<keyword evidence="2" id="KW-0805">Transcription regulation</keyword>
<evidence type="ECO:0000256" key="4">
    <source>
        <dbReference type="ARBA" id="ARBA00023163"/>
    </source>
</evidence>
<dbReference type="GO" id="GO:0006355">
    <property type="term" value="P:regulation of DNA-templated transcription"/>
    <property type="evidence" value="ECO:0007669"/>
    <property type="project" value="InterPro"/>
</dbReference>
<dbReference type="SMART" id="SM01043">
    <property type="entry name" value="BTAD"/>
    <property type="match status" value="1"/>
</dbReference>
<evidence type="ECO:0000259" key="7">
    <source>
        <dbReference type="PROSITE" id="PS51755"/>
    </source>
</evidence>